<feature type="transmembrane region" description="Helical" evidence="13">
    <location>
        <begin position="116"/>
        <end position="138"/>
    </location>
</feature>
<feature type="transmembrane region" description="Helical" evidence="13">
    <location>
        <begin position="280"/>
        <end position="299"/>
    </location>
</feature>
<dbReference type="GO" id="GO:0015099">
    <property type="term" value="F:nickel cation transmembrane transporter activity"/>
    <property type="evidence" value="ECO:0007669"/>
    <property type="project" value="UniProtKB-UniRule"/>
</dbReference>
<name>A0A8J6NVS4_9BACT</name>
<evidence type="ECO:0000256" key="6">
    <source>
        <dbReference type="ARBA" id="ARBA00022596"/>
    </source>
</evidence>
<keyword evidence="12" id="KW-0170">Cobalt</keyword>
<dbReference type="InterPro" id="IPR051224">
    <property type="entry name" value="NiCoT_RcnA"/>
</dbReference>
<dbReference type="PANTHER" id="PTHR40659">
    <property type="entry name" value="NICKEL/COBALT EFFLUX SYSTEM RCNA"/>
    <property type="match status" value="1"/>
</dbReference>
<comment type="similarity">
    <text evidence="13">Belongs to the NiCoT transporter (TC 2.A.52) family.</text>
</comment>
<evidence type="ECO:0000256" key="13">
    <source>
        <dbReference type="RuleBase" id="RU362101"/>
    </source>
</evidence>
<evidence type="ECO:0000256" key="8">
    <source>
        <dbReference type="ARBA" id="ARBA00022989"/>
    </source>
</evidence>
<gene>
    <name evidence="14" type="ORF">H8E23_06915</name>
</gene>
<keyword evidence="7 13" id="KW-0812">Transmembrane</keyword>
<dbReference type="GO" id="GO:0006824">
    <property type="term" value="P:cobalt ion transport"/>
    <property type="evidence" value="ECO:0007669"/>
    <property type="project" value="UniProtKB-KW"/>
</dbReference>
<evidence type="ECO:0000256" key="4">
    <source>
        <dbReference type="ARBA" id="ARBA00022448"/>
    </source>
</evidence>
<dbReference type="PANTHER" id="PTHR40659:SF1">
    <property type="entry name" value="NICKEL_COBALT EFFLUX SYSTEM RCNA"/>
    <property type="match status" value="1"/>
</dbReference>
<organism evidence="14 15">
    <name type="scientific">Candidatus Desulfatibia profunda</name>
    <dbReference type="NCBI Taxonomy" id="2841695"/>
    <lineage>
        <taxon>Bacteria</taxon>
        <taxon>Pseudomonadati</taxon>
        <taxon>Thermodesulfobacteriota</taxon>
        <taxon>Desulfobacteria</taxon>
        <taxon>Desulfobacterales</taxon>
        <taxon>Desulfobacterales incertae sedis</taxon>
        <taxon>Candidatus Desulfatibia</taxon>
    </lineage>
</organism>
<keyword evidence="10" id="KW-0921">Nickel transport</keyword>
<proteinExistence type="inferred from homology"/>
<evidence type="ECO:0000256" key="10">
    <source>
        <dbReference type="ARBA" id="ARBA00023112"/>
    </source>
</evidence>
<keyword evidence="4 13" id="KW-0813">Transport</keyword>
<keyword evidence="3" id="KW-0171">Cobalt transport</keyword>
<comment type="subcellular location">
    <subcellularLocation>
        <location evidence="2 13">Cell membrane</location>
        <topology evidence="2 13">Multi-pass membrane protein</topology>
    </subcellularLocation>
</comment>
<comment type="caution">
    <text evidence="14">The sequence shown here is derived from an EMBL/GenBank/DDBJ whole genome shotgun (WGS) entry which is preliminary data.</text>
</comment>
<dbReference type="GO" id="GO:0010045">
    <property type="term" value="P:response to nickel cation"/>
    <property type="evidence" value="ECO:0007669"/>
    <property type="project" value="TreeGrafter"/>
</dbReference>
<feature type="transmembrane region" description="Helical" evidence="13">
    <location>
        <begin position="236"/>
        <end position="259"/>
    </location>
</feature>
<evidence type="ECO:0000313" key="14">
    <source>
        <dbReference type="EMBL" id="MBC8361111.1"/>
    </source>
</evidence>
<accession>A0A8J6NVS4</accession>
<keyword evidence="8 13" id="KW-1133">Transmembrane helix</keyword>
<feature type="transmembrane region" description="Helical" evidence="13">
    <location>
        <begin position="77"/>
        <end position="95"/>
    </location>
</feature>
<evidence type="ECO:0000256" key="11">
    <source>
        <dbReference type="ARBA" id="ARBA00023136"/>
    </source>
</evidence>
<dbReference type="InterPro" id="IPR011541">
    <property type="entry name" value="Ni/Co_transpt_high_affinity"/>
</dbReference>
<keyword evidence="9" id="KW-0406">Ion transport</keyword>
<evidence type="ECO:0000256" key="5">
    <source>
        <dbReference type="ARBA" id="ARBA00022475"/>
    </source>
</evidence>
<dbReference type="AlphaFoldDB" id="A0A8J6NVS4"/>
<evidence type="ECO:0000256" key="2">
    <source>
        <dbReference type="ARBA" id="ARBA00004651"/>
    </source>
</evidence>
<dbReference type="Proteomes" id="UP000603434">
    <property type="component" value="Unassembled WGS sequence"/>
</dbReference>
<feature type="transmembrane region" description="Helical" evidence="13">
    <location>
        <begin position="199"/>
        <end position="224"/>
    </location>
</feature>
<evidence type="ECO:0000256" key="12">
    <source>
        <dbReference type="ARBA" id="ARBA00023285"/>
    </source>
</evidence>
<evidence type="ECO:0000256" key="3">
    <source>
        <dbReference type="ARBA" id="ARBA00022426"/>
    </source>
</evidence>
<evidence type="ECO:0000313" key="15">
    <source>
        <dbReference type="Proteomes" id="UP000603434"/>
    </source>
</evidence>
<comment type="function">
    <text evidence="1">Efflux system for nickel and cobalt.</text>
</comment>
<dbReference type="GO" id="GO:0046583">
    <property type="term" value="F:monoatomic cation efflux transmembrane transporter activity"/>
    <property type="evidence" value="ECO:0007669"/>
    <property type="project" value="TreeGrafter"/>
</dbReference>
<evidence type="ECO:0000256" key="9">
    <source>
        <dbReference type="ARBA" id="ARBA00023065"/>
    </source>
</evidence>
<evidence type="ECO:0000256" key="1">
    <source>
        <dbReference type="ARBA" id="ARBA00002510"/>
    </source>
</evidence>
<protein>
    <recommendedName>
        <fullName evidence="13">Nickel/cobalt efflux system</fullName>
    </recommendedName>
</protein>
<feature type="transmembrane region" description="Helical" evidence="13">
    <location>
        <begin position="158"/>
        <end position="178"/>
    </location>
</feature>
<keyword evidence="11 13" id="KW-0472">Membrane</keyword>
<evidence type="ECO:0000256" key="7">
    <source>
        <dbReference type="ARBA" id="ARBA00022692"/>
    </source>
</evidence>
<keyword evidence="6" id="KW-0533">Nickel</keyword>
<dbReference type="GO" id="GO:0032025">
    <property type="term" value="P:response to cobalt ion"/>
    <property type="evidence" value="ECO:0007669"/>
    <property type="project" value="TreeGrafter"/>
</dbReference>
<dbReference type="GO" id="GO:0005886">
    <property type="term" value="C:plasma membrane"/>
    <property type="evidence" value="ECO:0007669"/>
    <property type="project" value="UniProtKB-SubCell"/>
</dbReference>
<reference evidence="14 15" key="1">
    <citation type="submission" date="2020-08" db="EMBL/GenBank/DDBJ databases">
        <title>Bridging the membrane lipid divide: bacteria of the FCB group superphylum have the potential to synthesize archaeal ether lipids.</title>
        <authorList>
            <person name="Villanueva L."/>
            <person name="Von Meijenfeldt F.A.B."/>
            <person name="Westbye A.B."/>
            <person name="Yadav S."/>
            <person name="Hopmans E.C."/>
            <person name="Dutilh B.E."/>
            <person name="Sinninghe Damste J.S."/>
        </authorList>
    </citation>
    <scope>NUCLEOTIDE SEQUENCE [LARGE SCALE GENOMIC DNA]</scope>
    <source>
        <strain evidence="14">NIOZ-UU30</strain>
    </source>
</reference>
<dbReference type="EMBL" id="JACNJH010000121">
    <property type="protein sequence ID" value="MBC8361111.1"/>
    <property type="molecule type" value="Genomic_DNA"/>
</dbReference>
<keyword evidence="5" id="KW-1003">Cell membrane</keyword>
<dbReference type="Pfam" id="PF03824">
    <property type="entry name" value="NicO"/>
    <property type="match status" value="1"/>
</dbReference>
<sequence>MKKCIALVTLFFLILPLGKVVLAQNPFISKPENRHIAPEPSAKNPVFVKIIICQHQLREKMSELVREAKSTKNLKPLLFLFVLAFTYGMVHAAGPGHGKLVAMSYLISCGRRYSRAILFGNLIAFFHGLSGVVFVLLVRLLLQHTVTGTLEETIRKTQLISFSLIFLLGLFLLIRSFFTWKKPAFDSDRYDFESKMMQMINNPFVMALAVGVVPCPGVVLVMLFCLSMQATVLGLALSFWIALGMAITITGVVLFGLIGKRLVLRLSIRQEKLALLAERIIETCAALAISALGLIFLMATY</sequence>